<dbReference type="InterPro" id="IPR003594">
    <property type="entry name" value="HATPase_dom"/>
</dbReference>
<dbReference type="SUPFAM" id="SSF55874">
    <property type="entry name" value="ATPase domain of HSP90 chaperone/DNA topoisomerase II/histidine kinase"/>
    <property type="match status" value="1"/>
</dbReference>
<comment type="cofactor">
    <cofactor evidence="3">
        <name>Mg(2+)</name>
        <dbReference type="ChEBI" id="CHEBI:18420"/>
    </cofactor>
</comment>
<keyword evidence="10" id="KW-0547">Nucleotide-binding</keyword>
<evidence type="ECO:0000256" key="14">
    <source>
        <dbReference type="ARBA" id="ARBA00022842"/>
    </source>
</evidence>
<reference evidence="26 27" key="1">
    <citation type="submission" date="2023-08" db="EMBL/GenBank/DDBJ databases">
        <title>Nocardioides seae sp. nov., a bacterium isolated from a soil.</title>
        <authorList>
            <person name="Wang X."/>
        </authorList>
    </citation>
    <scope>NUCLEOTIDE SEQUENCE [LARGE SCALE GENOMIC DNA]</scope>
    <source>
        <strain evidence="26 27">YZH12</strain>
    </source>
</reference>
<dbReference type="InterPro" id="IPR005467">
    <property type="entry name" value="His_kinase_dom"/>
</dbReference>
<evidence type="ECO:0000256" key="11">
    <source>
        <dbReference type="ARBA" id="ARBA00022777"/>
    </source>
</evidence>
<keyword evidence="17" id="KW-0902">Two-component regulatory system</keyword>
<keyword evidence="14" id="KW-0460">Magnesium</keyword>
<proteinExistence type="predicted"/>
<dbReference type="PRINTS" id="PR00344">
    <property type="entry name" value="BCTRLSENSOR"/>
</dbReference>
<evidence type="ECO:0000256" key="1">
    <source>
        <dbReference type="ARBA" id="ARBA00000085"/>
    </source>
</evidence>
<evidence type="ECO:0000259" key="24">
    <source>
        <dbReference type="PROSITE" id="PS50109"/>
    </source>
</evidence>
<keyword evidence="7" id="KW-0597">Phosphoprotein</keyword>
<keyword evidence="13" id="KW-0067">ATP-binding</keyword>
<evidence type="ECO:0000256" key="20">
    <source>
        <dbReference type="ARBA" id="ARBA00023211"/>
    </source>
</evidence>
<keyword evidence="11 26" id="KW-0418">Kinase</keyword>
<evidence type="ECO:0000259" key="25">
    <source>
        <dbReference type="PROSITE" id="PS50885"/>
    </source>
</evidence>
<comment type="subcellular location">
    <subcellularLocation>
        <location evidence="4">Cell membrane</location>
        <topology evidence="4">Multi-pass membrane protein</topology>
    </subcellularLocation>
</comment>
<evidence type="ECO:0000256" key="7">
    <source>
        <dbReference type="ARBA" id="ARBA00022553"/>
    </source>
</evidence>
<protein>
    <recommendedName>
        <fullName evidence="21">Signal transduction histidine-protein kinase/phosphatase MprB</fullName>
        <ecNumber evidence="5">2.7.13.3</ecNumber>
    </recommendedName>
    <alternativeName>
        <fullName evidence="22">Mycobacterial persistence regulator B</fullName>
    </alternativeName>
</protein>
<dbReference type="Pfam" id="PF00512">
    <property type="entry name" value="HisKA"/>
    <property type="match status" value="1"/>
</dbReference>
<comment type="catalytic activity">
    <reaction evidence="1">
        <text>ATP + protein L-histidine = ADP + protein N-phospho-L-histidine.</text>
        <dbReference type="EC" id="2.7.13.3"/>
    </reaction>
</comment>
<sequence>MRRRLLALSLSVTVAVLAALVVPLVAAYAEQRAVRLHEERLAAATRFATLAGAPGLDSDPALLTADLERYDEVTSTTRTFLLGPDGAVAAPPGTALPAGVPGLDDAVREALSGATTSPPPALWPWNDDPMVVATPIGRDAQVLGAVVLVERTDAPRDAVALRVAVAAAAGSVFVAVVAWLVAVPLVGWVVRPVEDLEERARDLARGRTPPAGRIEGPPELRRLVQSFNDMASSVEHSQRQQRELVADVSHQLANPLTALRLRLEDIGTRDPAVEPVLAEADRLSRALDAVIEVSRAGGFDRVAVGVDAAAQVRARVELWAPLFGDLLRIDVPTTPVGAELEEDLLPTVVDVLLDNAQKYAAGAVVEITLRAGADSLELAVRDHGPGVDEAEAASLGGRFQRLARHADVDGTGLGLAIVLLRAQDAGGRAEVEAARPGMRVRVTLPVGRAPGTSATSPGGAGPAA</sequence>
<comment type="cofactor">
    <cofactor evidence="2">
        <name>Mn(2+)</name>
        <dbReference type="ChEBI" id="CHEBI:29035"/>
    </cofactor>
</comment>
<evidence type="ECO:0000256" key="10">
    <source>
        <dbReference type="ARBA" id="ARBA00022741"/>
    </source>
</evidence>
<dbReference type="SMART" id="SM00304">
    <property type="entry name" value="HAMP"/>
    <property type="match status" value="1"/>
</dbReference>
<dbReference type="Gene3D" id="3.30.565.10">
    <property type="entry name" value="Histidine kinase-like ATPase, C-terminal domain"/>
    <property type="match status" value="1"/>
</dbReference>
<evidence type="ECO:0000256" key="3">
    <source>
        <dbReference type="ARBA" id="ARBA00001946"/>
    </source>
</evidence>
<evidence type="ECO:0000256" key="6">
    <source>
        <dbReference type="ARBA" id="ARBA00022475"/>
    </source>
</evidence>
<evidence type="ECO:0000256" key="13">
    <source>
        <dbReference type="ARBA" id="ARBA00022840"/>
    </source>
</evidence>
<evidence type="ECO:0000256" key="15">
    <source>
        <dbReference type="ARBA" id="ARBA00022912"/>
    </source>
</evidence>
<feature type="domain" description="Histidine kinase" evidence="24">
    <location>
        <begin position="247"/>
        <end position="448"/>
    </location>
</feature>
<evidence type="ECO:0000313" key="27">
    <source>
        <dbReference type="Proteomes" id="UP001268542"/>
    </source>
</evidence>
<dbReference type="InterPro" id="IPR003661">
    <property type="entry name" value="HisK_dim/P_dom"/>
</dbReference>
<evidence type="ECO:0000256" key="9">
    <source>
        <dbReference type="ARBA" id="ARBA00022692"/>
    </source>
</evidence>
<evidence type="ECO:0000256" key="21">
    <source>
        <dbReference type="ARBA" id="ARBA00040454"/>
    </source>
</evidence>
<dbReference type="Pfam" id="PF02518">
    <property type="entry name" value="HATPase_c"/>
    <property type="match status" value="1"/>
</dbReference>
<dbReference type="CDD" id="cd00075">
    <property type="entry name" value="HATPase"/>
    <property type="match status" value="1"/>
</dbReference>
<comment type="caution">
    <text evidence="26">The sequence shown here is derived from an EMBL/GenBank/DDBJ whole genome shotgun (WGS) entry which is preliminary data.</text>
</comment>
<dbReference type="SUPFAM" id="SSF47384">
    <property type="entry name" value="Homodimeric domain of signal transducing histidine kinase"/>
    <property type="match status" value="1"/>
</dbReference>
<evidence type="ECO:0000256" key="19">
    <source>
        <dbReference type="ARBA" id="ARBA00023026"/>
    </source>
</evidence>
<dbReference type="InterPro" id="IPR050980">
    <property type="entry name" value="2C_sensor_his_kinase"/>
</dbReference>
<dbReference type="InterPro" id="IPR003660">
    <property type="entry name" value="HAMP_dom"/>
</dbReference>
<keyword evidence="20" id="KW-0464">Manganese</keyword>
<keyword evidence="8" id="KW-0808">Transferase</keyword>
<keyword evidence="23" id="KW-0472">Membrane</keyword>
<dbReference type="PANTHER" id="PTHR44936:SF9">
    <property type="entry name" value="SENSOR PROTEIN CREC"/>
    <property type="match status" value="1"/>
</dbReference>
<evidence type="ECO:0000256" key="4">
    <source>
        <dbReference type="ARBA" id="ARBA00004651"/>
    </source>
</evidence>
<evidence type="ECO:0000256" key="8">
    <source>
        <dbReference type="ARBA" id="ARBA00022679"/>
    </source>
</evidence>
<dbReference type="EMBL" id="JAVYII010000010">
    <property type="protein sequence ID" value="MDT9595193.1"/>
    <property type="molecule type" value="Genomic_DNA"/>
</dbReference>
<dbReference type="InterPro" id="IPR036097">
    <property type="entry name" value="HisK_dim/P_sf"/>
</dbReference>
<accession>A0ABU3Q110</accession>
<evidence type="ECO:0000256" key="18">
    <source>
        <dbReference type="ARBA" id="ARBA00023016"/>
    </source>
</evidence>
<feature type="transmembrane region" description="Helical" evidence="23">
    <location>
        <begin position="163"/>
        <end position="190"/>
    </location>
</feature>
<keyword evidence="27" id="KW-1185">Reference proteome</keyword>
<evidence type="ECO:0000256" key="5">
    <source>
        <dbReference type="ARBA" id="ARBA00012438"/>
    </source>
</evidence>
<evidence type="ECO:0000256" key="2">
    <source>
        <dbReference type="ARBA" id="ARBA00001936"/>
    </source>
</evidence>
<evidence type="ECO:0000256" key="12">
    <source>
        <dbReference type="ARBA" id="ARBA00022801"/>
    </source>
</evidence>
<evidence type="ECO:0000256" key="22">
    <source>
        <dbReference type="ARBA" id="ARBA00041776"/>
    </source>
</evidence>
<gene>
    <name evidence="26" type="ORF">RDV89_19050</name>
</gene>
<dbReference type="PROSITE" id="PS50885">
    <property type="entry name" value="HAMP"/>
    <property type="match status" value="1"/>
</dbReference>
<dbReference type="Gene3D" id="1.10.287.130">
    <property type="match status" value="1"/>
</dbReference>
<keyword evidence="12" id="KW-0378">Hydrolase</keyword>
<dbReference type="SMART" id="SM00388">
    <property type="entry name" value="HisKA"/>
    <property type="match status" value="1"/>
</dbReference>
<evidence type="ECO:0000256" key="23">
    <source>
        <dbReference type="SAM" id="Phobius"/>
    </source>
</evidence>
<keyword evidence="19" id="KW-0843">Virulence</keyword>
<organism evidence="26 27">
    <name type="scientific">Nocardioides imazamoxiresistens</name>
    <dbReference type="NCBI Taxonomy" id="3231893"/>
    <lineage>
        <taxon>Bacteria</taxon>
        <taxon>Bacillati</taxon>
        <taxon>Actinomycetota</taxon>
        <taxon>Actinomycetes</taxon>
        <taxon>Propionibacteriales</taxon>
        <taxon>Nocardioidaceae</taxon>
        <taxon>Nocardioides</taxon>
    </lineage>
</organism>
<feature type="domain" description="HAMP" evidence="25">
    <location>
        <begin position="187"/>
        <end position="239"/>
    </location>
</feature>
<dbReference type="CDD" id="cd06225">
    <property type="entry name" value="HAMP"/>
    <property type="match status" value="1"/>
</dbReference>
<evidence type="ECO:0000256" key="17">
    <source>
        <dbReference type="ARBA" id="ARBA00023012"/>
    </source>
</evidence>
<dbReference type="EC" id="2.7.13.3" evidence="5"/>
<name>A0ABU3Q110_9ACTN</name>
<dbReference type="PANTHER" id="PTHR44936">
    <property type="entry name" value="SENSOR PROTEIN CREC"/>
    <property type="match status" value="1"/>
</dbReference>
<evidence type="ECO:0000313" key="26">
    <source>
        <dbReference type="EMBL" id="MDT9595193.1"/>
    </source>
</evidence>
<evidence type="ECO:0000256" key="16">
    <source>
        <dbReference type="ARBA" id="ARBA00022989"/>
    </source>
</evidence>
<dbReference type="Pfam" id="PF00672">
    <property type="entry name" value="HAMP"/>
    <property type="match status" value="1"/>
</dbReference>
<keyword evidence="16 23" id="KW-1133">Transmembrane helix</keyword>
<keyword evidence="15" id="KW-0904">Protein phosphatase</keyword>
<keyword evidence="6" id="KW-1003">Cell membrane</keyword>
<dbReference type="RefSeq" id="WP_315735696.1">
    <property type="nucleotide sequence ID" value="NZ_JAVYII010000010.1"/>
</dbReference>
<dbReference type="CDD" id="cd00082">
    <property type="entry name" value="HisKA"/>
    <property type="match status" value="1"/>
</dbReference>
<dbReference type="InterPro" id="IPR004358">
    <property type="entry name" value="Sig_transdc_His_kin-like_C"/>
</dbReference>
<keyword evidence="9 23" id="KW-0812">Transmembrane</keyword>
<keyword evidence="18" id="KW-0346">Stress response</keyword>
<dbReference type="InterPro" id="IPR036890">
    <property type="entry name" value="HATPase_C_sf"/>
</dbReference>
<dbReference type="SMART" id="SM00387">
    <property type="entry name" value="HATPase_c"/>
    <property type="match status" value="1"/>
</dbReference>
<dbReference type="GO" id="GO:0016301">
    <property type="term" value="F:kinase activity"/>
    <property type="evidence" value="ECO:0007669"/>
    <property type="project" value="UniProtKB-KW"/>
</dbReference>
<dbReference type="PROSITE" id="PS50109">
    <property type="entry name" value="HIS_KIN"/>
    <property type="match status" value="1"/>
</dbReference>
<dbReference type="Proteomes" id="UP001268542">
    <property type="component" value="Unassembled WGS sequence"/>
</dbReference>